<dbReference type="SUPFAM" id="SSF51735">
    <property type="entry name" value="NAD(P)-binding Rossmann-fold domains"/>
    <property type="match status" value="1"/>
</dbReference>
<dbReference type="CDD" id="cd05265">
    <property type="entry name" value="SDR_a1"/>
    <property type="match status" value="1"/>
</dbReference>
<dbReference type="Proteomes" id="UP000228758">
    <property type="component" value="Unassembled WGS sequence"/>
</dbReference>
<sequence>MSALRVLFIGGNGIISSASSALAVERGYDLTLLNRGQSSTRPPIEGARHVTGDATDPSSIADAIGGEDFDVVVNFRSFTPEQARADVQLFSGRTAQYVYISSASAYQKPVARLPITESTPLRNPYWQYSRDKIASEDVLTAAYRDSGFPATIVRPSHTYDRTSIPIVGDWTAIDRMRRGKPVVVPGDGTSLWTLTHTRDFAVAFVGLLGNERAVGEAFHITSDEALTWNQITHILASAAGVQAELVHIASDAIARELPDLGPGLVGDKANSVIFDNSKVKSLVPEYTATIPYWKGAREVLEWFDADESRRVVDHELDAAFDRLVERHA</sequence>
<dbReference type="InterPro" id="IPR001509">
    <property type="entry name" value="Epimerase_deHydtase"/>
</dbReference>
<dbReference type="OrthoDB" id="9776016at2"/>
<reference evidence="2 3" key="1">
    <citation type="submission" date="2017-11" db="EMBL/GenBank/DDBJ databases">
        <title>Genomic Encyclopedia of Archaeal and Bacterial Type Strains, Phase II (KMG-II): From Individual Species to Whole Genera.</title>
        <authorList>
            <person name="Goeker M."/>
        </authorList>
    </citation>
    <scope>NUCLEOTIDE SEQUENCE [LARGE SCALE GENOMIC DNA]</scope>
    <source>
        <strain evidence="2 3">DSM 27393</strain>
    </source>
</reference>
<evidence type="ECO:0000313" key="2">
    <source>
        <dbReference type="EMBL" id="PJJ71094.1"/>
    </source>
</evidence>
<dbReference type="Gene3D" id="3.40.50.720">
    <property type="entry name" value="NAD(P)-binding Rossmann-like Domain"/>
    <property type="match status" value="1"/>
</dbReference>
<dbReference type="RefSeq" id="WP_100363438.1">
    <property type="nucleotide sequence ID" value="NZ_PGFF01000001.1"/>
</dbReference>
<dbReference type="Pfam" id="PF01370">
    <property type="entry name" value="Epimerase"/>
    <property type="match status" value="1"/>
</dbReference>
<keyword evidence="3" id="KW-1185">Reference proteome</keyword>
<dbReference type="AlphaFoldDB" id="A0A2M9CGN7"/>
<organism evidence="2 3">
    <name type="scientific">Diaminobutyricimonas aerilata</name>
    <dbReference type="NCBI Taxonomy" id="1162967"/>
    <lineage>
        <taxon>Bacteria</taxon>
        <taxon>Bacillati</taxon>
        <taxon>Actinomycetota</taxon>
        <taxon>Actinomycetes</taxon>
        <taxon>Micrococcales</taxon>
        <taxon>Microbacteriaceae</taxon>
        <taxon>Diaminobutyricimonas</taxon>
    </lineage>
</organism>
<accession>A0A2M9CGN7</accession>
<dbReference type="InterPro" id="IPR050177">
    <property type="entry name" value="Lipid_A_modif_metabolic_enz"/>
</dbReference>
<gene>
    <name evidence="2" type="ORF">CLV46_0631</name>
</gene>
<protein>
    <submittedName>
        <fullName evidence="2">Nucleoside-diphosphate-sugar epimerase</fullName>
    </submittedName>
</protein>
<comment type="caution">
    <text evidence="2">The sequence shown here is derived from an EMBL/GenBank/DDBJ whole genome shotgun (WGS) entry which is preliminary data.</text>
</comment>
<evidence type="ECO:0000313" key="3">
    <source>
        <dbReference type="Proteomes" id="UP000228758"/>
    </source>
</evidence>
<dbReference type="PANTHER" id="PTHR43245">
    <property type="entry name" value="BIFUNCTIONAL POLYMYXIN RESISTANCE PROTEIN ARNA"/>
    <property type="match status" value="1"/>
</dbReference>
<dbReference type="EMBL" id="PGFF01000001">
    <property type="protein sequence ID" value="PJJ71094.1"/>
    <property type="molecule type" value="Genomic_DNA"/>
</dbReference>
<dbReference type="InterPro" id="IPR036291">
    <property type="entry name" value="NAD(P)-bd_dom_sf"/>
</dbReference>
<name>A0A2M9CGN7_9MICO</name>
<proteinExistence type="predicted"/>
<feature type="domain" description="NAD-dependent epimerase/dehydratase" evidence="1">
    <location>
        <begin position="7"/>
        <end position="218"/>
    </location>
</feature>
<evidence type="ECO:0000259" key="1">
    <source>
        <dbReference type="Pfam" id="PF01370"/>
    </source>
</evidence>